<dbReference type="AlphaFoldDB" id="A0A813YG28"/>
<dbReference type="GO" id="GO:0005948">
    <property type="term" value="C:acetolactate synthase complex"/>
    <property type="evidence" value="ECO:0007669"/>
    <property type="project" value="TreeGrafter"/>
</dbReference>
<feature type="domain" description="Thiamine pyrophosphate enzyme N-terminal TPP-binding" evidence="4">
    <location>
        <begin position="503"/>
        <end position="616"/>
    </location>
</feature>
<keyword evidence="7" id="KW-1185">Reference proteome</keyword>
<dbReference type="Proteomes" id="UP000681722">
    <property type="component" value="Unassembled WGS sequence"/>
</dbReference>
<gene>
    <name evidence="5" type="ORF">GPM918_LOCUS7741</name>
    <name evidence="6" type="ORF">SRO942_LOCUS7741</name>
</gene>
<keyword evidence="3" id="KW-0175">Coiled coil</keyword>
<dbReference type="GO" id="GO:0030976">
    <property type="term" value="F:thiamine pyrophosphate binding"/>
    <property type="evidence" value="ECO:0007669"/>
    <property type="project" value="InterPro"/>
</dbReference>
<dbReference type="InterPro" id="IPR029061">
    <property type="entry name" value="THDP-binding"/>
</dbReference>
<dbReference type="GO" id="GO:0009099">
    <property type="term" value="P:L-valine biosynthetic process"/>
    <property type="evidence" value="ECO:0007669"/>
    <property type="project" value="TreeGrafter"/>
</dbReference>
<protein>
    <recommendedName>
        <fullName evidence="4">Thiamine pyrophosphate enzyme N-terminal TPP-binding domain-containing protein</fullName>
    </recommendedName>
</protein>
<dbReference type="InterPro" id="IPR045229">
    <property type="entry name" value="TPP_enz"/>
</dbReference>
<sequence>MNEVREINLESRRRIETIIQNIYQCETEKQKAVEAIQPKKFPSYGPANDILCFWHILEQQNKDDSDEIRMESRVTVEQYIYQNRLTSSEPKYKDVDEKNPELILTPTPVSPTDVSALSAVVLPQPITTTPSFAVLSQPVTATPSSAMLSQPVLSTSSNPAQLLSAMSSQAITATPSSAMSSQPVTATPSPAMLSQPVTATPSSAMLSQPVLSASSNPAQLSSSINVFINEETSNKYQELLKKVKVYEQQCKSVTDNPQRKKLLTNRIKDIVNKLRVENSDVLSHEMIEFLNGKEQYISNQAVRVSSEEERLACLRILAKLIFGQLLGGDMTKIKDEIFLPLIAFISEDKKNKEFTDIFLKTLHEHCQYTIPRYPQRLPSMTEEDFLKEAGYVEIPRGKDKRMETESEFLSRMSGLVRLFCKLLVRGGPPFDKDLKYAWKWLSDILNLEPRPNITALLLRLFLDEAAEEMIKVYGLQFNKLIKMISTQYMPKLLQTDEQSTAYGGELVADVLKTHGIRQVFCLSGGHISPILVACEKRGIRIIDTRHEVNAAFAADAVSRLSGRIGVCVVTAGPGLTNTVTAIKNAQMAESPVLLIGGAAANLSKGRGALQDIDQISLFKSICKRTFSVKTVRQIPSYLRKAIYVAQSGTP</sequence>
<dbReference type="PANTHER" id="PTHR18968:SF166">
    <property type="entry name" value="2-HYDROXYACYL-COA LYASE 2"/>
    <property type="match status" value="1"/>
</dbReference>
<dbReference type="GO" id="GO:0003984">
    <property type="term" value="F:acetolactate synthase activity"/>
    <property type="evidence" value="ECO:0007669"/>
    <property type="project" value="TreeGrafter"/>
</dbReference>
<dbReference type="SUPFAM" id="SSF52518">
    <property type="entry name" value="Thiamin diphosphate-binding fold (THDP-binding)"/>
    <property type="match status" value="1"/>
</dbReference>
<evidence type="ECO:0000313" key="7">
    <source>
        <dbReference type="Proteomes" id="UP000663829"/>
    </source>
</evidence>
<dbReference type="Pfam" id="PF02776">
    <property type="entry name" value="TPP_enzyme_N"/>
    <property type="match status" value="1"/>
</dbReference>
<dbReference type="GO" id="GO:0050660">
    <property type="term" value="F:flavin adenine dinucleotide binding"/>
    <property type="evidence" value="ECO:0007669"/>
    <property type="project" value="TreeGrafter"/>
</dbReference>
<comment type="similarity">
    <text evidence="2">Belongs to the TPP enzyme family.</text>
</comment>
<dbReference type="EMBL" id="CAJOBC010001286">
    <property type="protein sequence ID" value="CAF3669306.1"/>
    <property type="molecule type" value="Genomic_DNA"/>
</dbReference>
<dbReference type="Proteomes" id="UP000663829">
    <property type="component" value="Unassembled WGS sequence"/>
</dbReference>
<feature type="coiled-coil region" evidence="3">
    <location>
        <begin position="229"/>
        <end position="256"/>
    </location>
</feature>
<proteinExistence type="inferred from homology"/>
<dbReference type="Gene3D" id="3.40.50.970">
    <property type="match status" value="1"/>
</dbReference>
<evidence type="ECO:0000259" key="4">
    <source>
        <dbReference type="Pfam" id="PF02776"/>
    </source>
</evidence>
<dbReference type="InterPro" id="IPR012476">
    <property type="entry name" value="GLE1"/>
</dbReference>
<evidence type="ECO:0000313" key="5">
    <source>
        <dbReference type="EMBL" id="CAF0883569.1"/>
    </source>
</evidence>
<dbReference type="GO" id="GO:0016973">
    <property type="term" value="P:poly(A)+ mRNA export from nucleus"/>
    <property type="evidence" value="ECO:0007669"/>
    <property type="project" value="InterPro"/>
</dbReference>
<dbReference type="Pfam" id="PF07817">
    <property type="entry name" value="GLE1"/>
    <property type="match status" value="1"/>
</dbReference>
<feature type="non-terminal residue" evidence="5">
    <location>
        <position position="650"/>
    </location>
</feature>
<organism evidence="5 7">
    <name type="scientific">Didymodactylos carnosus</name>
    <dbReference type="NCBI Taxonomy" id="1234261"/>
    <lineage>
        <taxon>Eukaryota</taxon>
        <taxon>Metazoa</taxon>
        <taxon>Spiralia</taxon>
        <taxon>Gnathifera</taxon>
        <taxon>Rotifera</taxon>
        <taxon>Eurotatoria</taxon>
        <taxon>Bdelloidea</taxon>
        <taxon>Philodinida</taxon>
        <taxon>Philodinidae</taxon>
        <taxon>Didymodactylos</taxon>
    </lineage>
</organism>
<evidence type="ECO:0000256" key="3">
    <source>
        <dbReference type="SAM" id="Coils"/>
    </source>
</evidence>
<accession>A0A813YG28</accession>
<dbReference type="GO" id="GO:0005643">
    <property type="term" value="C:nuclear pore"/>
    <property type="evidence" value="ECO:0007669"/>
    <property type="project" value="InterPro"/>
</dbReference>
<comment type="caution">
    <text evidence="5">The sequence shown here is derived from an EMBL/GenBank/DDBJ whole genome shotgun (WGS) entry which is preliminary data.</text>
</comment>
<dbReference type="OrthoDB" id="420884at2759"/>
<name>A0A813YG28_9BILA</name>
<comment type="cofactor">
    <cofactor evidence="1">
        <name>thiamine diphosphate</name>
        <dbReference type="ChEBI" id="CHEBI:58937"/>
    </cofactor>
</comment>
<dbReference type="InterPro" id="IPR012001">
    <property type="entry name" value="Thiamin_PyroP_enz_TPP-bd_dom"/>
</dbReference>
<evidence type="ECO:0000256" key="2">
    <source>
        <dbReference type="ARBA" id="ARBA00007812"/>
    </source>
</evidence>
<dbReference type="GO" id="GO:0009097">
    <property type="term" value="P:isoleucine biosynthetic process"/>
    <property type="evidence" value="ECO:0007669"/>
    <property type="project" value="TreeGrafter"/>
</dbReference>
<evidence type="ECO:0000256" key="1">
    <source>
        <dbReference type="ARBA" id="ARBA00001964"/>
    </source>
</evidence>
<dbReference type="EMBL" id="CAJNOQ010001286">
    <property type="protein sequence ID" value="CAF0883569.1"/>
    <property type="molecule type" value="Genomic_DNA"/>
</dbReference>
<dbReference type="CDD" id="cd07035">
    <property type="entry name" value="TPP_PYR_POX_like"/>
    <property type="match status" value="1"/>
</dbReference>
<dbReference type="PANTHER" id="PTHR18968">
    <property type="entry name" value="THIAMINE PYROPHOSPHATE ENZYMES"/>
    <property type="match status" value="1"/>
</dbReference>
<evidence type="ECO:0000313" key="6">
    <source>
        <dbReference type="EMBL" id="CAF3669306.1"/>
    </source>
</evidence>
<reference evidence="5" key="1">
    <citation type="submission" date="2021-02" db="EMBL/GenBank/DDBJ databases">
        <authorList>
            <person name="Nowell W R."/>
        </authorList>
    </citation>
    <scope>NUCLEOTIDE SEQUENCE</scope>
</reference>